<dbReference type="Proteomes" id="UP000270296">
    <property type="component" value="Unassembled WGS sequence"/>
</dbReference>
<reference evidence="1 2" key="2">
    <citation type="submission" date="2018-11" db="EMBL/GenBank/DDBJ databases">
        <authorList>
            <consortium name="Pathogen Informatics"/>
        </authorList>
    </citation>
    <scope>NUCLEOTIDE SEQUENCE [LARGE SCALE GENOMIC DNA]</scope>
</reference>
<accession>A0A183J198</accession>
<reference evidence="3" key="1">
    <citation type="submission" date="2016-06" db="UniProtKB">
        <authorList>
            <consortium name="WormBaseParasite"/>
        </authorList>
    </citation>
    <scope>IDENTIFICATION</scope>
</reference>
<gene>
    <name evidence="1" type="ORF">SBAD_LOCUS9646</name>
</gene>
<proteinExistence type="predicted"/>
<evidence type="ECO:0000313" key="1">
    <source>
        <dbReference type="EMBL" id="VDP24596.1"/>
    </source>
</evidence>
<name>A0A183J198_9BILA</name>
<evidence type="ECO:0000313" key="2">
    <source>
        <dbReference type="Proteomes" id="UP000270296"/>
    </source>
</evidence>
<dbReference type="WBParaSite" id="SBAD_0000999401-mRNA-1">
    <property type="protein sequence ID" value="SBAD_0000999401-mRNA-1"/>
    <property type="gene ID" value="SBAD_0000999401"/>
</dbReference>
<evidence type="ECO:0000313" key="3">
    <source>
        <dbReference type="WBParaSite" id="SBAD_0000999401-mRNA-1"/>
    </source>
</evidence>
<organism evidence="3">
    <name type="scientific">Soboliphyme baturini</name>
    <dbReference type="NCBI Taxonomy" id="241478"/>
    <lineage>
        <taxon>Eukaryota</taxon>
        <taxon>Metazoa</taxon>
        <taxon>Ecdysozoa</taxon>
        <taxon>Nematoda</taxon>
        <taxon>Enoplea</taxon>
        <taxon>Dorylaimia</taxon>
        <taxon>Dioctophymatida</taxon>
        <taxon>Dioctophymatoidea</taxon>
        <taxon>Soboliphymatidae</taxon>
        <taxon>Soboliphyme</taxon>
    </lineage>
</organism>
<protein>
    <submittedName>
        <fullName evidence="3">PilX_N domain-containing protein</fullName>
    </submittedName>
</protein>
<sequence>MINVHRGEQKRPGGYNLYVNRTLPAKGVADFKRGNDAGADKVASKLNVKLPQKAAYESVTRFTLTLTILVASRALKPTQEIAQVAQESCRQAETMAATAMDMGNRCRIDSIRVRDETSLSSASAAGALSAWAPSTQQQRTWS</sequence>
<keyword evidence="2" id="KW-1185">Reference proteome</keyword>
<dbReference type="AlphaFoldDB" id="A0A183J198"/>
<dbReference type="EMBL" id="UZAM01012987">
    <property type="protein sequence ID" value="VDP24596.1"/>
    <property type="molecule type" value="Genomic_DNA"/>
</dbReference>